<keyword evidence="3" id="KW-1185">Reference proteome</keyword>
<evidence type="ECO:0000313" key="3">
    <source>
        <dbReference type="Proteomes" id="UP001189429"/>
    </source>
</evidence>
<comment type="caution">
    <text evidence="2">The sequence shown here is derived from an EMBL/GenBank/DDBJ whole genome shotgun (WGS) entry which is preliminary data.</text>
</comment>
<feature type="region of interest" description="Disordered" evidence="1">
    <location>
        <begin position="55"/>
        <end position="115"/>
    </location>
</feature>
<feature type="compositionally biased region" description="Low complexity" evidence="1">
    <location>
        <begin position="72"/>
        <end position="82"/>
    </location>
</feature>
<gene>
    <name evidence="2" type="ORF">PCOR1329_LOCUS36245</name>
</gene>
<evidence type="ECO:0000313" key="2">
    <source>
        <dbReference type="EMBL" id="CAK0840917.1"/>
    </source>
</evidence>
<feature type="compositionally biased region" description="Basic residues" evidence="1">
    <location>
        <begin position="90"/>
        <end position="99"/>
    </location>
</feature>
<name>A0ABN9T746_9DINO</name>
<sequence length="374" mass="39442">MVTAPLCAELGAVARASRRRCEPDAVLECSDESAADAPPWDRRLDRLRSVFPDCGAAVPGRPGRRRAGGPRSGRAGQGAAAAELPADTRRRARAQRARGRWCGSSRRAPGASKGDGGRFVDAEVELVLAGVRVQQAQAVLWARQLARRRRRRVHFGPEAVLEIEPAEGPADGPLKGIECDLCGRRRARSSMKAILCFDSLHAVVVKLPTWLCREPCCPPCQPGAEEVPLKQPQASRSQARAISFADAAEAADSGCHGPAGSDDLDGQDSVLLSWAAGAASGTGLLRQCGHSSQLAEHLTACGDPRTREEWCASFANDICELVDAVCDYGECGPEAARRLANGLARLRLERGAVASGLLVAAVSELPSPPSAAAV</sequence>
<reference evidence="2" key="1">
    <citation type="submission" date="2023-10" db="EMBL/GenBank/DDBJ databases">
        <authorList>
            <person name="Chen Y."/>
            <person name="Shah S."/>
            <person name="Dougan E. K."/>
            <person name="Thang M."/>
            <person name="Chan C."/>
        </authorList>
    </citation>
    <scope>NUCLEOTIDE SEQUENCE [LARGE SCALE GENOMIC DNA]</scope>
</reference>
<evidence type="ECO:0008006" key="4">
    <source>
        <dbReference type="Google" id="ProtNLM"/>
    </source>
</evidence>
<evidence type="ECO:0000256" key="1">
    <source>
        <dbReference type="SAM" id="MobiDB-lite"/>
    </source>
</evidence>
<dbReference type="Proteomes" id="UP001189429">
    <property type="component" value="Unassembled WGS sequence"/>
</dbReference>
<organism evidence="2 3">
    <name type="scientific">Prorocentrum cordatum</name>
    <dbReference type="NCBI Taxonomy" id="2364126"/>
    <lineage>
        <taxon>Eukaryota</taxon>
        <taxon>Sar</taxon>
        <taxon>Alveolata</taxon>
        <taxon>Dinophyceae</taxon>
        <taxon>Prorocentrales</taxon>
        <taxon>Prorocentraceae</taxon>
        <taxon>Prorocentrum</taxon>
    </lineage>
</organism>
<dbReference type="EMBL" id="CAUYUJ010014411">
    <property type="protein sequence ID" value="CAK0840917.1"/>
    <property type="molecule type" value="Genomic_DNA"/>
</dbReference>
<protein>
    <recommendedName>
        <fullName evidence="4">DNA-directed DNA polymerase</fullName>
    </recommendedName>
</protein>
<accession>A0ABN9T746</accession>
<proteinExistence type="predicted"/>